<gene>
    <name evidence="1" type="primary">phoU</name>
    <name evidence="1" type="ORF">AN2V17_27250</name>
</gene>
<sequence length="215" mass="24882">MPIRYNFEKKINELHKDLIKMGTLIEQSLDDAITALKKQDVSLAKKVISKDDEIDYMELRIEKECLLLIATQQPIAADLRDIASVLKIITDLERIGDHCTDISEYTIRLADEKYIKPLIHIPQMAEEVKKMIKDTIDSCINKDLELAKSVCRRDDIIDNYFDKIVSELMFLMIDNSSVVKQCTDFLFIVKYLERMGDHATNIAEWIIFTVTGEHI</sequence>
<proteinExistence type="predicted"/>
<evidence type="ECO:0000313" key="1">
    <source>
        <dbReference type="EMBL" id="GMQ63492.1"/>
    </source>
</evidence>
<protein>
    <submittedName>
        <fullName evidence="1">Phosphate signaling complex protein PhoU</fullName>
    </submittedName>
</protein>
<name>A0ACB5UKI8_9FIRM</name>
<keyword evidence="2" id="KW-1185">Reference proteome</keyword>
<organism evidence="1 2">
    <name type="scientific">Vallitalea maricola</name>
    <dbReference type="NCBI Taxonomy" id="3074433"/>
    <lineage>
        <taxon>Bacteria</taxon>
        <taxon>Bacillati</taxon>
        <taxon>Bacillota</taxon>
        <taxon>Clostridia</taxon>
        <taxon>Lachnospirales</taxon>
        <taxon>Vallitaleaceae</taxon>
        <taxon>Vallitalea</taxon>
    </lineage>
</organism>
<dbReference type="EMBL" id="BTPU01000043">
    <property type="protein sequence ID" value="GMQ63492.1"/>
    <property type="molecule type" value="Genomic_DNA"/>
</dbReference>
<evidence type="ECO:0000313" key="2">
    <source>
        <dbReference type="Proteomes" id="UP001374599"/>
    </source>
</evidence>
<reference evidence="1" key="1">
    <citation type="submission" date="2023-09" db="EMBL/GenBank/DDBJ databases">
        <title>Vallitalea sediminicola and Vallitalea maricola sp. nov., anaerobic bacteria isolated from marine sediment.</title>
        <authorList>
            <person name="Hirano S."/>
            <person name="Maeda A."/>
            <person name="Terahara T."/>
            <person name="Mori K."/>
            <person name="Hamada M."/>
            <person name="Matsumoto R."/>
            <person name="Kobayashi T."/>
        </authorList>
    </citation>
    <scope>NUCLEOTIDE SEQUENCE</scope>
    <source>
        <strain evidence="1">AN17-2</strain>
    </source>
</reference>
<dbReference type="Proteomes" id="UP001374599">
    <property type="component" value="Unassembled WGS sequence"/>
</dbReference>
<comment type="caution">
    <text evidence="1">The sequence shown here is derived from an EMBL/GenBank/DDBJ whole genome shotgun (WGS) entry which is preliminary data.</text>
</comment>
<accession>A0ACB5UKI8</accession>